<dbReference type="Pfam" id="PF00356">
    <property type="entry name" value="LacI"/>
    <property type="match status" value="1"/>
</dbReference>
<dbReference type="SUPFAM" id="SSF47413">
    <property type="entry name" value="lambda repressor-like DNA-binding domains"/>
    <property type="match status" value="1"/>
</dbReference>
<dbReference type="InterPro" id="IPR010982">
    <property type="entry name" value="Lambda_DNA-bd_dom_sf"/>
</dbReference>
<dbReference type="InterPro" id="IPR000843">
    <property type="entry name" value="HTH_LacI"/>
</dbReference>
<evidence type="ECO:0000313" key="6">
    <source>
        <dbReference type="Proteomes" id="UP001589776"/>
    </source>
</evidence>
<dbReference type="Proteomes" id="UP001589776">
    <property type="component" value="Unassembled WGS sequence"/>
</dbReference>
<dbReference type="PANTHER" id="PTHR30146">
    <property type="entry name" value="LACI-RELATED TRANSCRIPTIONAL REPRESSOR"/>
    <property type="match status" value="1"/>
</dbReference>
<dbReference type="RefSeq" id="WP_377470195.1">
    <property type="nucleotide sequence ID" value="NZ_JBHLWN010000043.1"/>
</dbReference>
<dbReference type="Gene3D" id="1.10.260.40">
    <property type="entry name" value="lambda repressor-like DNA-binding domains"/>
    <property type="match status" value="1"/>
</dbReference>
<keyword evidence="2 5" id="KW-0238">DNA-binding</keyword>
<evidence type="ECO:0000256" key="2">
    <source>
        <dbReference type="ARBA" id="ARBA00023125"/>
    </source>
</evidence>
<dbReference type="Pfam" id="PF13377">
    <property type="entry name" value="Peripla_BP_3"/>
    <property type="match status" value="1"/>
</dbReference>
<evidence type="ECO:0000259" key="4">
    <source>
        <dbReference type="PROSITE" id="PS50932"/>
    </source>
</evidence>
<gene>
    <name evidence="5" type="ORF">ACFFK0_10880</name>
</gene>
<dbReference type="Gene3D" id="3.40.50.2300">
    <property type="match status" value="2"/>
</dbReference>
<keyword evidence="3" id="KW-0804">Transcription</keyword>
<dbReference type="EMBL" id="JBHLWN010000043">
    <property type="protein sequence ID" value="MFC0212950.1"/>
    <property type="molecule type" value="Genomic_DNA"/>
</dbReference>
<dbReference type="InterPro" id="IPR028082">
    <property type="entry name" value="Peripla_BP_I"/>
</dbReference>
<keyword evidence="1" id="KW-0805">Transcription regulation</keyword>
<evidence type="ECO:0000256" key="1">
    <source>
        <dbReference type="ARBA" id="ARBA00023015"/>
    </source>
</evidence>
<dbReference type="InterPro" id="IPR046335">
    <property type="entry name" value="LacI/GalR-like_sensor"/>
</dbReference>
<comment type="caution">
    <text evidence="5">The sequence shown here is derived from an EMBL/GenBank/DDBJ whole genome shotgun (WGS) entry which is preliminary data.</text>
</comment>
<evidence type="ECO:0000313" key="5">
    <source>
        <dbReference type="EMBL" id="MFC0212950.1"/>
    </source>
</evidence>
<organism evidence="5 6">
    <name type="scientific">Paenibacillus chartarius</name>
    <dbReference type="NCBI Taxonomy" id="747481"/>
    <lineage>
        <taxon>Bacteria</taxon>
        <taxon>Bacillati</taxon>
        <taxon>Bacillota</taxon>
        <taxon>Bacilli</taxon>
        <taxon>Bacillales</taxon>
        <taxon>Paenibacillaceae</taxon>
        <taxon>Paenibacillus</taxon>
    </lineage>
</organism>
<dbReference type="GO" id="GO:0003677">
    <property type="term" value="F:DNA binding"/>
    <property type="evidence" value="ECO:0007669"/>
    <property type="project" value="UniProtKB-KW"/>
</dbReference>
<proteinExistence type="predicted"/>
<reference evidence="5 6" key="1">
    <citation type="submission" date="2024-09" db="EMBL/GenBank/DDBJ databases">
        <authorList>
            <person name="Sun Q."/>
            <person name="Mori K."/>
        </authorList>
    </citation>
    <scope>NUCLEOTIDE SEQUENCE [LARGE SCALE GENOMIC DNA]</scope>
    <source>
        <strain evidence="5 6">CCM 7759</strain>
    </source>
</reference>
<dbReference type="SUPFAM" id="SSF53822">
    <property type="entry name" value="Periplasmic binding protein-like I"/>
    <property type="match status" value="1"/>
</dbReference>
<protein>
    <submittedName>
        <fullName evidence="5">LacI family DNA-binding transcriptional regulator</fullName>
    </submittedName>
</protein>
<dbReference type="CDD" id="cd06267">
    <property type="entry name" value="PBP1_LacI_sugar_binding-like"/>
    <property type="match status" value="1"/>
</dbReference>
<feature type="domain" description="HTH lacI-type" evidence="4">
    <location>
        <begin position="1"/>
        <end position="53"/>
    </location>
</feature>
<dbReference type="PROSITE" id="PS50932">
    <property type="entry name" value="HTH_LACI_2"/>
    <property type="match status" value="1"/>
</dbReference>
<dbReference type="SMART" id="SM00354">
    <property type="entry name" value="HTH_LACI"/>
    <property type="match status" value="1"/>
</dbReference>
<keyword evidence="6" id="KW-1185">Reference proteome</keyword>
<accession>A0ABV6DJW6</accession>
<evidence type="ECO:0000256" key="3">
    <source>
        <dbReference type="ARBA" id="ARBA00023163"/>
    </source>
</evidence>
<sequence>MNIRKIAELCGVSVSTVSRILNNKPDVNAETRNKVIRLMNEHGFQPTIVANRQDTIGVITPTISFPEYMGELMNGMMETAYSLDMLLTLIPYAGKALNETNDLAHFCRSNGLKGLLVINPPLNSQLPEALVRNRIPHTILAASYPHTEVSWVDIDNAGGSRAAVEHLIALGHRRIALFHAPILHPCDVDRVQGYNNALKDAGIAPNPALVYELDAEADRLHETLKKVWKEERPTAMFCTTYRGTLAVSSELQRLGIKVPDDVSVAGFGDYAVSPLMNPPMTTVHQPISGIGKAAVQQFERLLQRESYEPVQTVLPARLIVRDSTKEVKI</sequence>
<name>A0ABV6DJW6_9BACL</name>
<dbReference type="CDD" id="cd01392">
    <property type="entry name" value="HTH_LacI"/>
    <property type="match status" value="1"/>
</dbReference>
<dbReference type="PANTHER" id="PTHR30146:SF153">
    <property type="entry name" value="LACTOSE OPERON REPRESSOR"/>
    <property type="match status" value="1"/>
</dbReference>